<evidence type="ECO:0000256" key="7">
    <source>
        <dbReference type="SAM" id="SignalP"/>
    </source>
</evidence>
<keyword evidence="4" id="KW-0862">Zinc</keyword>
<evidence type="ECO:0000256" key="1">
    <source>
        <dbReference type="ARBA" id="ARBA00010718"/>
    </source>
</evidence>
<evidence type="ECO:0000256" key="5">
    <source>
        <dbReference type="ARBA" id="ARBA00023239"/>
    </source>
</evidence>
<evidence type="ECO:0000256" key="6">
    <source>
        <dbReference type="ARBA" id="ARBA00048348"/>
    </source>
</evidence>
<feature type="domain" description="Alpha-carbonic anhydrase" evidence="8">
    <location>
        <begin position="22"/>
        <end position="291"/>
    </location>
</feature>
<keyword evidence="5" id="KW-0456">Lyase</keyword>
<dbReference type="InterPro" id="IPR036398">
    <property type="entry name" value="CA_dom_sf"/>
</dbReference>
<evidence type="ECO:0000256" key="4">
    <source>
        <dbReference type="ARBA" id="ARBA00022833"/>
    </source>
</evidence>
<reference evidence="9" key="1">
    <citation type="submission" date="2021-01" db="EMBL/GenBank/DDBJ databases">
        <authorList>
            <person name="Corre E."/>
            <person name="Pelletier E."/>
            <person name="Niang G."/>
            <person name="Scheremetjew M."/>
            <person name="Finn R."/>
            <person name="Kale V."/>
            <person name="Holt S."/>
            <person name="Cochrane G."/>
            <person name="Meng A."/>
            <person name="Brown T."/>
            <person name="Cohen L."/>
        </authorList>
    </citation>
    <scope>NUCLEOTIDE SEQUENCE</scope>
    <source>
        <strain evidence="9">CCAP 1951/1</strain>
    </source>
</reference>
<comment type="catalytic activity">
    <reaction evidence="6">
        <text>hydrogencarbonate + H(+) = CO2 + H2O</text>
        <dbReference type="Rhea" id="RHEA:10748"/>
        <dbReference type="ChEBI" id="CHEBI:15377"/>
        <dbReference type="ChEBI" id="CHEBI:15378"/>
        <dbReference type="ChEBI" id="CHEBI:16526"/>
        <dbReference type="ChEBI" id="CHEBI:17544"/>
        <dbReference type="EC" id="4.2.1.1"/>
    </reaction>
</comment>
<name>A0A7S1LE46_NEODS</name>
<dbReference type="InterPro" id="IPR023561">
    <property type="entry name" value="Carbonic_anhydrase_a-class"/>
</dbReference>
<dbReference type="PANTHER" id="PTHR18952">
    <property type="entry name" value="CARBONIC ANHYDRASE"/>
    <property type="match status" value="1"/>
</dbReference>
<gene>
    <name evidence="9" type="ORF">NDES1114_LOCUS7649</name>
</gene>
<evidence type="ECO:0000313" key="9">
    <source>
        <dbReference type="EMBL" id="CAD9101833.1"/>
    </source>
</evidence>
<keyword evidence="3" id="KW-0479">Metal-binding</keyword>
<evidence type="ECO:0000256" key="2">
    <source>
        <dbReference type="ARBA" id="ARBA00012925"/>
    </source>
</evidence>
<dbReference type="EC" id="4.2.1.1" evidence="2"/>
<feature type="signal peptide" evidence="7">
    <location>
        <begin position="1"/>
        <end position="20"/>
    </location>
</feature>
<protein>
    <recommendedName>
        <fullName evidence="2">carbonic anhydrase</fullName>
        <ecNumber evidence="2">4.2.1.1</ecNumber>
    </recommendedName>
</protein>
<dbReference type="GO" id="GO:0008270">
    <property type="term" value="F:zinc ion binding"/>
    <property type="evidence" value="ECO:0007669"/>
    <property type="project" value="InterPro"/>
</dbReference>
<organism evidence="9">
    <name type="scientific">Neobodo designis</name>
    <name type="common">Flagellated protozoan</name>
    <name type="synonym">Bodo designis</name>
    <dbReference type="NCBI Taxonomy" id="312471"/>
    <lineage>
        <taxon>Eukaryota</taxon>
        <taxon>Discoba</taxon>
        <taxon>Euglenozoa</taxon>
        <taxon>Kinetoplastea</taxon>
        <taxon>Metakinetoplastina</taxon>
        <taxon>Neobodonida</taxon>
        <taxon>Neobodo</taxon>
    </lineage>
</organism>
<evidence type="ECO:0000256" key="3">
    <source>
        <dbReference type="ARBA" id="ARBA00022723"/>
    </source>
</evidence>
<dbReference type="Pfam" id="PF00194">
    <property type="entry name" value="Carb_anhydrase"/>
    <property type="match status" value="1"/>
</dbReference>
<dbReference type="AlphaFoldDB" id="A0A7S1LE46"/>
<dbReference type="PROSITE" id="PS51144">
    <property type="entry name" value="ALPHA_CA_2"/>
    <property type="match status" value="1"/>
</dbReference>
<accession>A0A7S1LE46</accession>
<dbReference type="PANTHER" id="PTHR18952:SF265">
    <property type="entry name" value="CARBONIC ANHYDRASE"/>
    <property type="match status" value="1"/>
</dbReference>
<feature type="chain" id="PRO_5030834059" description="carbonic anhydrase" evidence="7">
    <location>
        <begin position="21"/>
        <end position="335"/>
    </location>
</feature>
<dbReference type="EMBL" id="HBGF01011489">
    <property type="protein sequence ID" value="CAD9101833.1"/>
    <property type="molecule type" value="Transcribed_RNA"/>
</dbReference>
<dbReference type="SUPFAM" id="SSF51069">
    <property type="entry name" value="Carbonic anhydrase"/>
    <property type="match status" value="1"/>
</dbReference>
<dbReference type="InterPro" id="IPR001148">
    <property type="entry name" value="CA_dom"/>
</dbReference>
<proteinExistence type="inferred from homology"/>
<evidence type="ECO:0000259" key="8">
    <source>
        <dbReference type="PROSITE" id="PS51144"/>
    </source>
</evidence>
<dbReference type="Gene3D" id="3.10.200.10">
    <property type="entry name" value="Alpha carbonic anhydrase"/>
    <property type="match status" value="1"/>
</dbReference>
<dbReference type="GO" id="GO:0004089">
    <property type="term" value="F:carbonate dehydratase activity"/>
    <property type="evidence" value="ECO:0007669"/>
    <property type="project" value="UniProtKB-EC"/>
</dbReference>
<comment type="similarity">
    <text evidence="1">Belongs to the alpha-carbonic anhydrase family.</text>
</comment>
<dbReference type="SMART" id="SM01057">
    <property type="entry name" value="Carb_anhydrase"/>
    <property type="match status" value="1"/>
</dbReference>
<sequence length="335" mass="35349">MPPYAGVVLLLTAAATLGRAALDWSYCHGMAPSAVANGSVVCPAGWHTRYPHCGGEVQQAPLNLAHGSVVVDTQLRPFDLNWVASQEMVFEAVHGVSLTATPRDVKPALWDPNEGAAYALQRVEFASPSLHAVGGGRRDLEVMFVHTRRGDDPATAAQLVVSLLFEASPVRPDHEALRALAYPVVVDGATSLNASQSHPQRADFAAAAPLSRDYVTYDAAGAAPPCRRPTRYVVMQEVVGASLEQVARIRAAMGLGARTVDGVERADGNVRPTQSPRGSAPPARRFVDYVGEHLFAAEPEAPTVNKLVDDIAIAALALSCTGVVTALLAARLSQA</sequence>
<keyword evidence="7" id="KW-0732">Signal</keyword>